<name>A0ABT7VJC8_9BACE</name>
<evidence type="ECO:0000256" key="1">
    <source>
        <dbReference type="SAM" id="Phobius"/>
    </source>
</evidence>
<feature type="transmembrane region" description="Helical" evidence="1">
    <location>
        <begin position="276"/>
        <end position="309"/>
    </location>
</feature>
<feature type="transmembrane region" description="Helical" evidence="1">
    <location>
        <begin position="153"/>
        <end position="172"/>
    </location>
</feature>
<accession>A0ABT7VJC8</accession>
<keyword evidence="1" id="KW-0472">Membrane</keyword>
<keyword evidence="1" id="KW-0812">Transmembrane</keyword>
<evidence type="ECO:0000313" key="2">
    <source>
        <dbReference type="EMBL" id="MDM8325708.1"/>
    </source>
</evidence>
<dbReference type="RefSeq" id="WP_289560409.1">
    <property type="nucleotide sequence ID" value="NZ_JAUDEN010000018.1"/>
</dbReference>
<protein>
    <submittedName>
        <fullName evidence="2">Uncharacterized protein</fullName>
    </submittedName>
</protein>
<sequence>MKTDIFRYYIYLRLRSGGRLLKELGILRSSFLTALACLTATALYQTENQWAAPAICLLAIGCYHQTRKDKSFLQHLLAGRNTSAFFTKEYLLLSLPFVLLAALRSNWTIALCIPLPVCLIPHMKQIRFKRKPIRMSFLYAGNIEYIRMFRQAGWAYVLLATISLAGCIHGNMRIAKAGMLLWTLIQSGAYFHVPNPCMLMTFTRFRFFEELTWKSNAWNATVSALPFAAMLTGFGNPTEALTFVAPCLISGILYIQGMALWHWICRSEMGLLAAQIAVFIPLFAAGCFIPLFNLGGLALTGALSYIIYFQERWKH</sequence>
<organism evidence="2 3">
    <name type="scientific">Bacteroides gallinaceum</name>
    <dbReference type="NCBI Taxonomy" id="1462571"/>
    <lineage>
        <taxon>Bacteria</taxon>
        <taxon>Pseudomonadati</taxon>
        <taxon>Bacteroidota</taxon>
        <taxon>Bacteroidia</taxon>
        <taxon>Bacteroidales</taxon>
        <taxon>Bacteroidaceae</taxon>
        <taxon>Bacteroides</taxon>
    </lineage>
</organism>
<reference evidence="3" key="2">
    <citation type="submission" date="2023-07" db="EMBL/GenBank/DDBJ databases">
        <title>Identification and characterization of horizontal gene transfer across gut microbiota members of farm animals based on homology search.</title>
        <authorList>
            <person name="Schwarzerova J."/>
            <person name="Nykrynova M."/>
            <person name="Jureckova K."/>
            <person name="Cejkova D."/>
            <person name="Rychlik I."/>
        </authorList>
    </citation>
    <scope>NUCLEOTIDE SEQUENCE [LARGE SCALE GENOMIC DNA]</scope>
    <source>
        <strain evidence="3">109_WCHN</strain>
    </source>
</reference>
<gene>
    <name evidence="2" type="ORF">QUW60_10820</name>
</gene>
<keyword evidence="3" id="KW-1185">Reference proteome</keyword>
<evidence type="ECO:0000313" key="3">
    <source>
        <dbReference type="Proteomes" id="UP001169458"/>
    </source>
</evidence>
<feature type="transmembrane region" description="Helical" evidence="1">
    <location>
        <begin position="97"/>
        <end position="120"/>
    </location>
</feature>
<reference evidence="2 3" key="1">
    <citation type="submission" date="2023-06" db="EMBL/GenBank/DDBJ databases">
        <authorList>
            <person name="Zeman M."/>
            <person name="Kubasova T."/>
            <person name="Jahodarova E."/>
            <person name="Nykrynova M."/>
            <person name="Rychlik I."/>
        </authorList>
    </citation>
    <scope>NUCLEOTIDE SEQUENCE [LARGE SCALE GENOMIC DNA]</scope>
    <source>
        <strain evidence="2 3">109_WCHN</strain>
    </source>
</reference>
<proteinExistence type="predicted"/>
<dbReference type="Proteomes" id="UP001169458">
    <property type="component" value="Unassembled WGS sequence"/>
</dbReference>
<dbReference type="EMBL" id="JAUDEN010000018">
    <property type="protein sequence ID" value="MDM8325708.1"/>
    <property type="molecule type" value="Genomic_DNA"/>
</dbReference>
<comment type="caution">
    <text evidence="2">The sequence shown here is derived from an EMBL/GenBank/DDBJ whole genome shotgun (WGS) entry which is preliminary data.</text>
</comment>
<feature type="transmembrane region" description="Helical" evidence="1">
    <location>
        <begin position="240"/>
        <end position="264"/>
    </location>
</feature>
<keyword evidence="1" id="KW-1133">Transmembrane helix</keyword>
<feature type="transmembrane region" description="Helical" evidence="1">
    <location>
        <begin position="20"/>
        <end position="44"/>
    </location>
</feature>